<name>A0A5A9PVR4_9TELE</name>
<organism evidence="5 6">
    <name type="scientific">Triplophysa tibetana</name>
    <dbReference type="NCBI Taxonomy" id="1572043"/>
    <lineage>
        <taxon>Eukaryota</taxon>
        <taxon>Metazoa</taxon>
        <taxon>Chordata</taxon>
        <taxon>Craniata</taxon>
        <taxon>Vertebrata</taxon>
        <taxon>Euteleostomi</taxon>
        <taxon>Actinopterygii</taxon>
        <taxon>Neopterygii</taxon>
        <taxon>Teleostei</taxon>
        <taxon>Ostariophysi</taxon>
        <taxon>Cypriniformes</taxon>
        <taxon>Nemacheilidae</taxon>
        <taxon>Triplophysa</taxon>
    </lineage>
</organism>
<dbReference type="Pfam" id="PF04408">
    <property type="entry name" value="WHD_HA2"/>
    <property type="match status" value="1"/>
</dbReference>
<evidence type="ECO:0000256" key="1">
    <source>
        <dbReference type="ARBA" id="ARBA00022741"/>
    </source>
</evidence>
<feature type="compositionally biased region" description="Basic and acidic residues" evidence="3">
    <location>
        <begin position="676"/>
        <end position="692"/>
    </location>
</feature>
<dbReference type="InterPro" id="IPR014001">
    <property type="entry name" value="Helicase_ATP-bd"/>
</dbReference>
<dbReference type="InterPro" id="IPR007502">
    <property type="entry name" value="Helicase-assoc_dom"/>
</dbReference>
<dbReference type="SUPFAM" id="SSF52540">
    <property type="entry name" value="P-loop containing nucleoside triphosphate hydrolases"/>
    <property type="match status" value="1"/>
</dbReference>
<dbReference type="InterPro" id="IPR048333">
    <property type="entry name" value="HA2_WH"/>
</dbReference>
<evidence type="ECO:0000313" key="5">
    <source>
        <dbReference type="EMBL" id="KAA0724906.1"/>
    </source>
</evidence>
<reference evidence="5 6" key="1">
    <citation type="journal article" date="2019" name="Mol. Ecol. Resour.">
        <title>Chromosome-level genome assembly of Triplophysa tibetana, a fish adapted to the harsh high-altitude environment of the Tibetan Plateau.</title>
        <authorList>
            <person name="Yang X."/>
            <person name="Liu H."/>
            <person name="Ma Z."/>
            <person name="Zou Y."/>
            <person name="Zou M."/>
            <person name="Mao Y."/>
            <person name="Li X."/>
            <person name="Wang H."/>
            <person name="Chen T."/>
            <person name="Wang W."/>
            <person name="Yang R."/>
        </authorList>
    </citation>
    <scope>NUCLEOTIDE SEQUENCE [LARGE SCALE GENOMIC DNA]</scope>
    <source>
        <strain evidence="5">TTIB1903HZAU</strain>
        <tissue evidence="5">Muscle</tissue>
    </source>
</reference>
<sequence>MAGSSEISEGELIKEEEECDAYEFGDDLELNPFDGLSYSSRYYRLVQERKNLPVSKHRHEFMTFLENHQIVIVSATTHSGKSTQIPQWCAEFCLSAQYQHGVVVCSQIQRQQAVDLALRVADEMDVNIGHEVGYSIPLETCCSNDTVLRYCTDDILLRKMMSDPLLEHYGVVVIDQAHERTVSTDVLLALLREVLLQRPELRVVVLTSPPASDALLAHYGNAPHLHVDPAQAGEVIYGNGSRTESFYSALRLTLEVHRSGDPGDVAAFLASDQDVLRACNILVKEAARMSTSLGELVPVILCPGNPGMCPPITEKRRRCRRVYLSCSQSEELFWQMDSIKFVIDTGVEKKLTLLPPDVPPRMLESNLTSTVLYLKRSEVAGLGQCDFISRPDPEGLMQALEELDYLAALDDDGNLSEIGIIMSEFSLDPQMAKALLASCEFDCASEMLTIAAMLTAPSCCIMPPVGMVTEATRCHLKFQHPEGDHFTLVNIYNTFKRYQKEPYFSQEKWCQNYFLCCAALQAADSIRAELTDILKRIELPISEPSFGTKTNAISIKRALLAGYFMQIARDVDGSGNYFMLSNKHVAQVHPLSGYGAKAHKLGLPEWVLFHEYKLSDNRIRTVTHISPQTFVQMAPQYFFCNLPPSESKDILQHILDGDRSGGSNRRPKSQPAATETQRDSEESESHDRCVIQ</sequence>
<feature type="region of interest" description="Disordered" evidence="3">
    <location>
        <begin position="655"/>
        <end position="692"/>
    </location>
</feature>
<keyword evidence="1" id="KW-0547">Nucleotide-binding</keyword>
<dbReference type="SMART" id="SM00847">
    <property type="entry name" value="HA2"/>
    <property type="match status" value="1"/>
</dbReference>
<keyword evidence="6" id="KW-1185">Reference proteome</keyword>
<evidence type="ECO:0000313" key="6">
    <source>
        <dbReference type="Proteomes" id="UP000324632"/>
    </source>
</evidence>
<dbReference type="InterPro" id="IPR027417">
    <property type="entry name" value="P-loop_NTPase"/>
</dbReference>
<evidence type="ECO:0000256" key="3">
    <source>
        <dbReference type="SAM" id="MobiDB-lite"/>
    </source>
</evidence>
<dbReference type="GO" id="GO:0003723">
    <property type="term" value="F:RNA binding"/>
    <property type="evidence" value="ECO:0007669"/>
    <property type="project" value="TreeGrafter"/>
</dbReference>
<evidence type="ECO:0000256" key="2">
    <source>
        <dbReference type="ARBA" id="ARBA00022840"/>
    </source>
</evidence>
<keyword evidence="5" id="KW-0347">Helicase</keyword>
<evidence type="ECO:0000259" key="4">
    <source>
        <dbReference type="PROSITE" id="PS51192"/>
    </source>
</evidence>
<dbReference type="Gene3D" id="3.40.50.300">
    <property type="entry name" value="P-loop containing nucleotide triphosphate hydrolases"/>
    <property type="match status" value="2"/>
</dbReference>
<dbReference type="PROSITE" id="PS51192">
    <property type="entry name" value="HELICASE_ATP_BIND_1"/>
    <property type="match status" value="1"/>
</dbReference>
<dbReference type="AlphaFoldDB" id="A0A5A9PVR4"/>
<dbReference type="InterPro" id="IPR011709">
    <property type="entry name" value="DEAD-box_helicase_OB_fold"/>
</dbReference>
<dbReference type="Proteomes" id="UP000324632">
    <property type="component" value="Chromosome 1"/>
</dbReference>
<gene>
    <name evidence="5" type="ORF">E1301_Tti014812</name>
</gene>
<dbReference type="Pfam" id="PF21010">
    <property type="entry name" value="HA2_C"/>
    <property type="match status" value="1"/>
</dbReference>
<dbReference type="FunFam" id="3.40.50.300:FF:002125">
    <property type="entry name" value="ATP-dependent helicase HrpB"/>
    <property type="match status" value="1"/>
</dbReference>
<accession>A0A5A9PVR4</accession>
<dbReference type="GO" id="GO:0004386">
    <property type="term" value="F:helicase activity"/>
    <property type="evidence" value="ECO:0007669"/>
    <property type="project" value="UniProtKB-KW"/>
</dbReference>
<feature type="domain" description="Helicase ATP-binding" evidence="4">
    <location>
        <begin position="62"/>
        <end position="228"/>
    </location>
</feature>
<dbReference type="GO" id="GO:0005681">
    <property type="term" value="C:spliceosomal complex"/>
    <property type="evidence" value="ECO:0007669"/>
    <property type="project" value="TreeGrafter"/>
</dbReference>
<dbReference type="EMBL" id="SOYY01000001">
    <property type="protein sequence ID" value="KAA0724906.1"/>
    <property type="molecule type" value="Genomic_DNA"/>
</dbReference>
<dbReference type="PANTHER" id="PTHR18934:SF88">
    <property type="entry name" value="PRE-MRNA-SPLICING FACTOR ATP-DEPENDENT RNA HELICASE DHX32-RELATED"/>
    <property type="match status" value="1"/>
</dbReference>
<proteinExistence type="predicted"/>
<dbReference type="SMART" id="SM00487">
    <property type="entry name" value="DEXDc"/>
    <property type="match status" value="1"/>
</dbReference>
<dbReference type="Gene3D" id="1.20.120.1080">
    <property type="match status" value="1"/>
</dbReference>
<protein>
    <submittedName>
        <fullName evidence="5">Putative pre-mRNA-splicing factor ATP-dependent RNA helicase DHX32</fullName>
    </submittedName>
</protein>
<comment type="caution">
    <text evidence="5">The sequence shown here is derived from an EMBL/GenBank/DDBJ whole genome shotgun (WGS) entry which is preliminary data.</text>
</comment>
<keyword evidence="5" id="KW-0378">Hydrolase</keyword>
<dbReference type="Pfam" id="PF07717">
    <property type="entry name" value="OB_NTP_bind"/>
    <property type="match status" value="1"/>
</dbReference>
<dbReference type="PANTHER" id="PTHR18934">
    <property type="entry name" value="ATP-DEPENDENT RNA HELICASE"/>
    <property type="match status" value="1"/>
</dbReference>
<keyword evidence="2" id="KW-0067">ATP-binding</keyword>
<dbReference type="GO" id="GO:0005524">
    <property type="term" value="F:ATP binding"/>
    <property type="evidence" value="ECO:0007669"/>
    <property type="project" value="UniProtKB-KW"/>
</dbReference>